<dbReference type="InterPro" id="IPR050708">
    <property type="entry name" value="T6SS_VgrG/RHS"/>
</dbReference>
<dbReference type="NCBIfam" id="TIGR03696">
    <property type="entry name" value="Rhs_assc_core"/>
    <property type="match status" value="1"/>
</dbReference>
<dbReference type="Pfam" id="PF05593">
    <property type="entry name" value="RHS_repeat"/>
    <property type="match status" value="1"/>
</dbReference>
<dbReference type="SUPFAM" id="SSF48619">
    <property type="entry name" value="Phospholipase A2, PLA2"/>
    <property type="match status" value="1"/>
</dbReference>
<protein>
    <submittedName>
        <fullName evidence="4">RHS repeat-associated core domain-containing protein</fullName>
    </submittedName>
</protein>
<dbReference type="EMBL" id="CP121195">
    <property type="protein sequence ID" value="XBH13028.1"/>
    <property type="molecule type" value="Genomic_DNA"/>
</dbReference>
<feature type="region of interest" description="Disordered" evidence="2">
    <location>
        <begin position="1571"/>
        <end position="1590"/>
    </location>
</feature>
<evidence type="ECO:0000259" key="3">
    <source>
        <dbReference type="Pfam" id="PF25023"/>
    </source>
</evidence>
<dbReference type="Gene3D" id="2.180.10.10">
    <property type="entry name" value="RHS repeat-associated core"/>
    <property type="match status" value="2"/>
</dbReference>
<dbReference type="GO" id="GO:0050482">
    <property type="term" value="P:arachidonate secretion"/>
    <property type="evidence" value="ECO:0007669"/>
    <property type="project" value="InterPro"/>
</dbReference>
<reference evidence="4" key="1">
    <citation type="submission" date="2023-03" db="EMBL/GenBank/DDBJ databases">
        <title>Edaphobacter sp.</title>
        <authorList>
            <person name="Huber K.J."/>
            <person name="Papendorf J."/>
            <person name="Pilke C."/>
            <person name="Bunk B."/>
            <person name="Sproeer C."/>
            <person name="Pester M."/>
        </authorList>
    </citation>
    <scope>NUCLEOTIDE SEQUENCE</scope>
    <source>
        <strain evidence="4">DSM 109920</strain>
    </source>
</reference>
<feature type="domain" description="Teneurin-like YD-shell" evidence="3">
    <location>
        <begin position="844"/>
        <end position="939"/>
    </location>
</feature>
<organism evidence="4">
    <name type="scientific">Edaphobacter paludis</name>
    <dbReference type="NCBI Taxonomy" id="3035702"/>
    <lineage>
        <taxon>Bacteria</taxon>
        <taxon>Pseudomonadati</taxon>
        <taxon>Acidobacteriota</taxon>
        <taxon>Terriglobia</taxon>
        <taxon>Terriglobales</taxon>
        <taxon>Acidobacteriaceae</taxon>
        <taxon>Edaphobacter</taxon>
    </lineage>
</organism>
<dbReference type="InterPro" id="IPR022385">
    <property type="entry name" value="Rhs_assc_core"/>
</dbReference>
<dbReference type="InterPro" id="IPR031325">
    <property type="entry name" value="RHS_repeat"/>
</dbReference>
<dbReference type="PANTHER" id="PTHR32305">
    <property type="match status" value="1"/>
</dbReference>
<dbReference type="InterPro" id="IPR006530">
    <property type="entry name" value="YD"/>
</dbReference>
<dbReference type="PANTHER" id="PTHR32305:SF15">
    <property type="entry name" value="PROTEIN RHSA-RELATED"/>
    <property type="match status" value="1"/>
</dbReference>
<dbReference type="InterPro" id="IPR056823">
    <property type="entry name" value="TEN-like_YD-shell"/>
</dbReference>
<dbReference type="GO" id="GO:0004623">
    <property type="term" value="F:phospholipase A2 activity"/>
    <property type="evidence" value="ECO:0007669"/>
    <property type="project" value="InterPro"/>
</dbReference>
<name>A0AAU7D5I4_9BACT</name>
<dbReference type="InterPro" id="IPR036444">
    <property type="entry name" value="PLipase_A2_dom_sf"/>
</dbReference>
<dbReference type="RefSeq" id="WP_348269686.1">
    <property type="nucleotide sequence ID" value="NZ_CP121195.1"/>
</dbReference>
<dbReference type="NCBIfam" id="TIGR01643">
    <property type="entry name" value="YD_repeat_2x"/>
    <property type="match status" value="2"/>
</dbReference>
<evidence type="ECO:0000256" key="1">
    <source>
        <dbReference type="ARBA" id="ARBA00022737"/>
    </source>
</evidence>
<evidence type="ECO:0000313" key="4">
    <source>
        <dbReference type="EMBL" id="XBH13028.1"/>
    </source>
</evidence>
<accession>A0AAU7D5I4</accession>
<dbReference type="Pfam" id="PF25023">
    <property type="entry name" value="TEN_YD-shell"/>
    <property type="match status" value="1"/>
</dbReference>
<sequence>MNIGKLLAQDYVYATGTPSFGVNIPVENGFINITNGNLHLEFPLATQEQRGALQLNEKLVYDSRIWMIGHYSNYYWWPTNIYNVPLAQGGWRFTGGNETGSISSTSTQRNQRVCYPPDGGTGLRYYDITYTNTFTWVDPTGTSHIFNAAWLSTQNTCDDLTANPETVTGWATDASGYSITLTGDTLDQPASVSVKDSNGTQVYPSVIDRYGNYWSSDSNGNLIDDLGRTPVIVTTNGNVTYYDVLAPNGPINNNGTRVRYTVTTAPIQVSTNFFQPGVTEWSGTLNPIQSIQLPDGSSYTFTYDTKITGVDQSPHYGELTSVTLPSGGIIHYGWTTYEDSYANQNRWLASRTVGNDPPTTFTPSVISNCSSGGTGCQEEVTIHKPSGDETVYQLTLNNGAWNTSTTSYNGSAASGSPIVNVANTYNFSDPCSVPGCVGAQNIKKSNAVTTLADTGFITQTEYGYGNPASGQLTSLKQWDYYTGSPSSTPTRETDHVYSGNDLTQTTVFNNGTQVAQNTYGYTVSATTTSGIPQHGTTNAGGPYLQTASQWINTGGQVTTTYAMDDTGMVTSIQDPKGNTSSTTNYQCANALPFQTTNALGQATIYGYDCNSGAITSVKDPNDSAAGRSGTTYTYEAVAGRPWTIGRPDGGTTTYSYPSATEVDTAITATPDPTISSQDISDAFGRAYQHIQAGVSTETAYDANGRTSCVTNSHFTGTSSSTDGSTCITTYDGLDRPKVQTQPDGSTLTWSHTGNVTTSYDEGGNSWKRTSNAFGQLTNVVEPGNLSTSYTYDGLGNLLNVIQAGGSGDMQRTRSFTYDSLSRLLTATTPEAGTICYGTWSGSNCINGYDSNGNVLSKTDARGVIANYTYDALNRLTWKQYSDGTQRQAFSYDGKGEDGSTMQSQFLPNSIGRLSHTSNEVNVASNFGYDSMGRLILKADCLPSNCGYGDTQSAKYDLAGNMTDQTFPSGHHITQAWDSAGHLASSQLVDINGTSVSENYLQSASYFPDGSPQVVTLGNGVQRIFGKNPRLQIQSMVVSTPLPPLDSHAFLSHTYCYTNCATGGTANNGNIWGITDTLNASQTQGFTYDNLNRISSFSLGGAVSQQYKIDSFGNMSPMAGTNPVYTFDPATNRVNNLPCAPFLTPYDPAGNQTCDSDSNGAQRKYSFDAENRISQIAMLNSTIPFETYTYDGSGNRVRKDNANGTYTEYVYFNGQQTAEKDQSGSWTDYVYANGEKIASVPGRDTRIRIQGTTLQIGSELGANIATPNITMVSGDIVCWQQYNGHAVGGLNLQFSDGRQTAWHIQAYDGQDMNQDFRTGGWFFRCANMSEYANVNLANVQVLKDVYNNPGTWSMLFADIAIYHPNGTITPIYNGQSSLGASGINSVDPAYDSSFQAGVESVPVGQDPVVSNSDAGALTRQTHFFLGDHLGTAQIEFASGGWPVWKAQFAPFGQELDTQFTTNNYKFTGLERDSESGLDHTQFRQYGSTMGRWMSPDPYNGSMDPSNPQSFNRYSYVGNLPLNFSDPTGEFGEGAAACAGGPIACVGGLVLTAIFDFSIYENFFSGPSFHGSLHPRPSSTGDPNWDGNFGESLGLPVNGPPLGGGGVGGLFGLPSGCEFGACGGGFTQDGQWAGQAGRGRLQYGAASLFELLGFSVAYADLNDPNKRLYGTHYCGPGGGGAETGQVDHFCHLHDICYANAGITAGIQLGGGTDAQLNAMGSCNQHLCDALSGLSTPYGSQEREAQYGVLGYFRTISRRRCH</sequence>
<gene>
    <name evidence="4" type="ORF">P8936_15225</name>
</gene>
<evidence type="ECO:0000256" key="2">
    <source>
        <dbReference type="SAM" id="MobiDB-lite"/>
    </source>
</evidence>
<dbReference type="GO" id="GO:0006644">
    <property type="term" value="P:phospholipid metabolic process"/>
    <property type="evidence" value="ECO:0007669"/>
    <property type="project" value="InterPro"/>
</dbReference>
<proteinExistence type="predicted"/>
<keyword evidence="1" id="KW-0677">Repeat</keyword>